<evidence type="ECO:0000313" key="2">
    <source>
        <dbReference type="EMBL" id="ODO08364.1"/>
    </source>
</evidence>
<name>A0A1E3K587_9TREE</name>
<feature type="signal peptide" evidence="1">
    <location>
        <begin position="1"/>
        <end position="19"/>
    </location>
</feature>
<reference evidence="2 3" key="1">
    <citation type="submission" date="2016-06" db="EMBL/GenBank/DDBJ databases">
        <title>Evolution of pathogenesis and genome organization in the Tremellales.</title>
        <authorList>
            <person name="Cuomo C."/>
            <person name="Litvintseva A."/>
            <person name="Heitman J."/>
            <person name="Chen Y."/>
            <person name="Sun S."/>
            <person name="Springer D."/>
            <person name="Dromer F."/>
            <person name="Young S."/>
            <person name="Zeng Q."/>
            <person name="Chapman S."/>
            <person name="Gujja S."/>
            <person name="Saif S."/>
            <person name="Birren B."/>
        </authorList>
    </citation>
    <scope>NUCLEOTIDE SEQUENCE [LARGE SCALE GENOMIC DNA]</scope>
    <source>
        <strain evidence="2 3">CBS 7118</strain>
    </source>
</reference>
<dbReference type="OrthoDB" id="2564987at2759"/>
<sequence>MFAAASILALLAFVAPAQASIFTQSDSEMTFYYDVSESSGSEACGSSSSDPVVANWAVTSGINTGVPYCEQSRGYTLDQIGTNNIVAINAATLSGDPAKYCGREVQIYNADGSKFENSGGALYIWDGCAACETADSAILDLSAPTFVELKGGTCSGSNPTGLSYEILDNYVVDPSVGLGSSYSAEGSVDSSSSTDAASASSSSADPIVSVSASIGVSASVGDGTPSSSSAAAPSVTSVRTTRYSSTLFAVSSSSADAAEESPSSAEALLANAITSASTASVSSSASSSAAQSVASASTSLTSGTDGGCTYGAWQCDGLTLQVCNYQTTTSLGWETIETCGSVCEITDSGSVDCE</sequence>
<protein>
    <recommendedName>
        <fullName evidence="4">Expansin-like EG45 domain-containing protein</fullName>
    </recommendedName>
</protein>
<dbReference type="AlphaFoldDB" id="A0A1E3K587"/>
<dbReference type="RefSeq" id="XP_019035221.1">
    <property type="nucleotide sequence ID" value="XM_019172279.1"/>
</dbReference>
<feature type="chain" id="PRO_5009130820" description="Expansin-like EG45 domain-containing protein" evidence="1">
    <location>
        <begin position="20"/>
        <end position="354"/>
    </location>
</feature>
<organism evidence="2 3">
    <name type="scientific">Cryptococcus wingfieldii CBS 7118</name>
    <dbReference type="NCBI Taxonomy" id="1295528"/>
    <lineage>
        <taxon>Eukaryota</taxon>
        <taxon>Fungi</taxon>
        <taxon>Dikarya</taxon>
        <taxon>Basidiomycota</taxon>
        <taxon>Agaricomycotina</taxon>
        <taxon>Tremellomycetes</taxon>
        <taxon>Tremellales</taxon>
        <taxon>Cryptococcaceae</taxon>
        <taxon>Cryptococcus</taxon>
    </lineage>
</organism>
<gene>
    <name evidence="2" type="ORF">L198_00089</name>
</gene>
<keyword evidence="3" id="KW-1185">Reference proteome</keyword>
<proteinExistence type="predicted"/>
<comment type="caution">
    <text evidence="2">The sequence shown here is derived from an EMBL/GenBank/DDBJ whole genome shotgun (WGS) entry which is preliminary data.</text>
</comment>
<evidence type="ECO:0008006" key="4">
    <source>
        <dbReference type="Google" id="ProtNLM"/>
    </source>
</evidence>
<dbReference type="Proteomes" id="UP000094819">
    <property type="component" value="Unassembled WGS sequence"/>
</dbReference>
<dbReference type="GeneID" id="30189304"/>
<dbReference type="EMBL" id="AWGH01000001">
    <property type="protein sequence ID" value="ODO08364.1"/>
    <property type="molecule type" value="Genomic_DNA"/>
</dbReference>
<evidence type="ECO:0000256" key="1">
    <source>
        <dbReference type="SAM" id="SignalP"/>
    </source>
</evidence>
<accession>A0A1E3K587</accession>
<keyword evidence="1" id="KW-0732">Signal</keyword>
<evidence type="ECO:0000313" key="3">
    <source>
        <dbReference type="Proteomes" id="UP000094819"/>
    </source>
</evidence>